<dbReference type="OMA" id="YYDFVGH"/>
<organism evidence="2 3">
    <name type="scientific">Serendipita indica (strain DSM 11827)</name>
    <name type="common">Root endophyte fungus</name>
    <name type="synonym">Piriformospora indica</name>
    <dbReference type="NCBI Taxonomy" id="1109443"/>
    <lineage>
        <taxon>Eukaryota</taxon>
        <taxon>Fungi</taxon>
        <taxon>Dikarya</taxon>
        <taxon>Basidiomycota</taxon>
        <taxon>Agaricomycotina</taxon>
        <taxon>Agaricomycetes</taxon>
        <taxon>Sebacinales</taxon>
        <taxon>Serendipitaceae</taxon>
        <taxon>Serendipita</taxon>
    </lineage>
</organism>
<dbReference type="InParanoid" id="G4T8Q6"/>
<dbReference type="PANTHER" id="PTHR39336">
    <property type="entry name" value="PYRIDOXAMINE PHOSPHATE OXIDASE FAMILY PROTEIN (AFU_ORTHOLOGUE AFUA_6G11440)"/>
    <property type="match status" value="1"/>
</dbReference>
<reference evidence="2 3" key="1">
    <citation type="journal article" date="2011" name="PLoS Pathog.">
        <title>Endophytic Life Strategies Decoded by Genome and Transcriptome Analyses of the Mutualistic Root Symbiont Piriformospora indica.</title>
        <authorList>
            <person name="Zuccaro A."/>
            <person name="Lahrmann U."/>
            <person name="Guldener U."/>
            <person name="Langen G."/>
            <person name="Pfiffi S."/>
            <person name="Biedenkopf D."/>
            <person name="Wong P."/>
            <person name="Samans B."/>
            <person name="Grimm C."/>
            <person name="Basiewicz M."/>
            <person name="Murat C."/>
            <person name="Martin F."/>
            <person name="Kogel K.H."/>
        </authorList>
    </citation>
    <scope>NUCLEOTIDE SEQUENCE [LARGE SCALE GENOMIC DNA]</scope>
    <source>
        <strain evidence="2 3">DSM 11827</strain>
    </source>
</reference>
<dbReference type="HOGENOM" id="CLU_054794_2_1_1"/>
<evidence type="ECO:0000313" key="2">
    <source>
        <dbReference type="EMBL" id="CCA67720.1"/>
    </source>
</evidence>
<dbReference type="PANTHER" id="PTHR39336:SF3">
    <property type="entry name" value="PYRIDOXAMINE PHOSPHATE OXIDASE"/>
    <property type="match status" value="1"/>
</dbReference>
<comment type="caution">
    <text evidence="2">The sequence shown here is derived from an EMBL/GenBank/DDBJ whole genome shotgun (WGS) entry which is preliminary data.</text>
</comment>
<dbReference type="Proteomes" id="UP000007148">
    <property type="component" value="Unassembled WGS sequence"/>
</dbReference>
<dbReference type="STRING" id="1109443.G4T8Q6"/>
<dbReference type="Pfam" id="PF01243">
    <property type="entry name" value="PNPOx_N"/>
    <property type="match status" value="1"/>
</dbReference>
<accession>G4T8Q6</accession>
<evidence type="ECO:0000259" key="1">
    <source>
        <dbReference type="Pfam" id="PF01243"/>
    </source>
</evidence>
<dbReference type="InterPro" id="IPR011576">
    <property type="entry name" value="Pyridox_Oxase_N"/>
</dbReference>
<dbReference type="eggNOG" id="ENOG502S2QB">
    <property type="taxonomic scope" value="Eukaryota"/>
</dbReference>
<name>G4T8Q6_SERID</name>
<protein>
    <recommendedName>
        <fullName evidence="1">Pyridoxamine 5'-phosphate oxidase N-terminal domain-containing protein</fullName>
    </recommendedName>
</protein>
<dbReference type="SUPFAM" id="SSF50475">
    <property type="entry name" value="FMN-binding split barrel"/>
    <property type="match status" value="1"/>
</dbReference>
<dbReference type="OrthoDB" id="539398at2759"/>
<dbReference type="Gene3D" id="2.30.110.10">
    <property type="entry name" value="Electron Transport, Fmn-binding Protein, Chain A"/>
    <property type="match status" value="1"/>
</dbReference>
<dbReference type="EMBL" id="CAFZ01000018">
    <property type="protein sequence ID" value="CCA67720.1"/>
    <property type="molecule type" value="Genomic_DNA"/>
</dbReference>
<proteinExistence type="predicted"/>
<gene>
    <name evidence="2" type="ORF">PIIN_01547</name>
</gene>
<evidence type="ECO:0000313" key="3">
    <source>
        <dbReference type="Proteomes" id="UP000007148"/>
    </source>
</evidence>
<sequence>MGKHFDSIPKELVPWIEQQKIFWVATAPLSEDGHINVSPKGVEGTFHLVDENTCWYEDLTGSGVETISHLRENARITIMFSAFEGPPRIMRFWGKGTVYEVGTPEYDAYIQPEQRKPGSRAIILIKIHKVGTSCGYAVPFFTFDRYRTQLESHFARKELQDLEHGARAPGQSGMLDYWAQKNVRSLDGLPGLQQGIRFAESLEATLPPGYIGSGEAQKWRRKEVEEVKKGHHALYISYFDWFTSTQTKMVLSFLFGVALTVKFQPYIATKYRG</sequence>
<feature type="domain" description="Pyridoxamine 5'-phosphate oxidase N-terminal" evidence="1">
    <location>
        <begin position="8"/>
        <end position="133"/>
    </location>
</feature>
<dbReference type="AlphaFoldDB" id="G4T8Q6"/>
<keyword evidence="3" id="KW-1185">Reference proteome</keyword>
<dbReference type="InterPro" id="IPR012349">
    <property type="entry name" value="Split_barrel_FMN-bd"/>
</dbReference>